<dbReference type="InterPro" id="IPR003386">
    <property type="entry name" value="LACT/PDAT_acylTrfase"/>
</dbReference>
<reference evidence="2" key="1">
    <citation type="submission" date="2016-10" db="EMBL/GenBank/DDBJ databases">
        <authorList>
            <person name="Varghese N."/>
            <person name="Submissions S."/>
        </authorList>
    </citation>
    <scope>NUCLEOTIDE SEQUENCE [LARGE SCALE GENOMIC DNA]</scope>
    <source>
        <strain evidence="2">DSM 5918</strain>
    </source>
</reference>
<evidence type="ECO:0000313" key="1">
    <source>
        <dbReference type="EMBL" id="SFK36520.1"/>
    </source>
</evidence>
<dbReference type="SUPFAM" id="SSF53474">
    <property type="entry name" value="alpha/beta-Hydrolases"/>
    <property type="match status" value="1"/>
</dbReference>
<dbReference type="STRING" id="52560.SAMN04488082_12171"/>
<sequence length="574" mass="64834">MRNPKPKIPYDDPLRQVKTPREMLKDPLSTICDACRDNIIQVRRETIAIIFVPGIMGSKLKSQKNTTVWDPDDSWFMAKSYMNAKPKKRYELLIKDPLRLMNEITDKHSKYPKAKERGWGSVAWSFYGDLLTSIQNWGTPIKVLLDLPVYAFGYNWLDSNRVSGEKLRAFIQSIKAKKVILVTHSMGGLVARYALGGKGGKKAAAKVLGVIHGAQPADGAPVAYRRMIAGQEVDGFFNIFGMLGAKVLGPDGPSITAIFPHAESALQLLPSQHYRTNDGKKQWLHIQSFESPDTHESYPKADPYEEIYAKCSHREFWGMIHGDWFQPQPLEHTALDNIFYGKETDADPVSTALARTFRNRLYLARDFHAEIGEYCHPRTMQFFSSGGNDTCTEISWQAREVTLTVKRRPDAMRGDRDRSHEYYALKHIKEIPKRSQGNYTEVRWLNPDGTTGDVVPWDTPFTELDRGIREGQRLFLLSMTRFGKKGPGMSDKDISNLGDGTVPRSSAIGLDPDCNAWGKTIHLLPIWNEARQLLIATGCPTTSEHSAFFDKAAIQATINTIHNLCLGWLKEVFD</sequence>
<keyword evidence="2" id="KW-1185">Reference proteome</keyword>
<dbReference type="GO" id="GO:0006629">
    <property type="term" value="P:lipid metabolic process"/>
    <property type="evidence" value="ECO:0007669"/>
    <property type="project" value="InterPro"/>
</dbReference>
<dbReference type="Proteomes" id="UP000198635">
    <property type="component" value="Unassembled WGS sequence"/>
</dbReference>
<organism evidence="1 2">
    <name type="scientific">Desulfomicrobium apsheronum</name>
    <dbReference type="NCBI Taxonomy" id="52560"/>
    <lineage>
        <taxon>Bacteria</taxon>
        <taxon>Pseudomonadati</taxon>
        <taxon>Thermodesulfobacteriota</taxon>
        <taxon>Desulfovibrionia</taxon>
        <taxon>Desulfovibrionales</taxon>
        <taxon>Desulfomicrobiaceae</taxon>
        <taxon>Desulfomicrobium</taxon>
    </lineage>
</organism>
<dbReference type="AlphaFoldDB" id="A0A1I3YXM1"/>
<keyword evidence="1" id="KW-0378">Hydrolase</keyword>
<dbReference type="GO" id="GO:0008374">
    <property type="term" value="F:O-acyltransferase activity"/>
    <property type="evidence" value="ECO:0007669"/>
    <property type="project" value="InterPro"/>
</dbReference>
<dbReference type="EMBL" id="FORX01000021">
    <property type="protein sequence ID" value="SFK36520.1"/>
    <property type="molecule type" value="Genomic_DNA"/>
</dbReference>
<dbReference type="RefSeq" id="WP_092378430.1">
    <property type="nucleotide sequence ID" value="NZ_FORX01000021.1"/>
</dbReference>
<proteinExistence type="predicted"/>
<dbReference type="PANTHER" id="PTHR11440">
    <property type="entry name" value="LECITHIN-CHOLESTEROL ACYLTRANSFERASE-RELATED"/>
    <property type="match status" value="1"/>
</dbReference>
<gene>
    <name evidence="1" type="ORF">SAMN04488082_12171</name>
</gene>
<protein>
    <submittedName>
        <fullName evidence="1">Alpha/beta hydrolase family protein</fullName>
    </submittedName>
</protein>
<accession>A0A1I3YXM1</accession>
<dbReference type="Gene3D" id="3.40.50.1820">
    <property type="entry name" value="alpha/beta hydrolase"/>
    <property type="match status" value="1"/>
</dbReference>
<name>A0A1I3YXM1_9BACT</name>
<dbReference type="InterPro" id="IPR029058">
    <property type="entry name" value="AB_hydrolase_fold"/>
</dbReference>
<dbReference type="GO" id="GO:0016787">
    <property type="term" value="F:hydrolase activity"/>
    <property type="evidence" value="ECO:0007669"/>
    <property type="project" value="UniProtKB-KW"/>
</dbReference>
<dbReference type="OrthoDB" id="9814331at2"/>
<dbReference type="Pfam" id="PF02450">
    <property type="entry name" value="LCAT"/>
    <property type="match status" value="1"/>
</dbReference>
<evidence type="ECO:0000313" key="2">
    <source>
        <dbReference type="Proteomes" id="UP000198635"/>
    </source>
</evidence>